<keyword evidence="3" id="KW-0808">Transferase</keyword>
<dbReference type="GO" id="GO:0016779">
    <property type="term" value="F:nucleotidyltransferase activity"/>
    <property type="evidence" value="ECO:0007669"/>
    <property type="project" value="UniProtKB-KW"/>
</dbReference>
<dbReference type="Gene3D" id="3.40.50.620">
    <property type="entry name" value="HUPs"/>
    <property type="match status" value="1"/>
</dbReference>
<dbReference type="NCBIfam" id="TIGR00125">
    <property type="entry name" value="cyt_tran_rel"/>
    <property type="match status" value="1"/>
</dbReference>
<dbReference type="SUPFAM" id="SSF52374">
    <property type="entry name" value="Nucleotidylyl transferase"/>
    <property type="match status" value="1"/>
</dbReference>
<name>A0A2H4YF67_9CAUD</name>
<feature type="domain" description="Nudix hydrolase" evidence="2">
    <location>
        <begin position="204"/>
        <end position="348"/>
    </location>
</feature>
<sequence>MNKVYDKAVVNGRYQINHIGHLEMIRVAMSVAKKVYIILGSANAYPNMKNPFRPAEREAMLRIGMKDYGLDPSKVNFRYVDDSNYTNERWQADIRDAVDEQLGDKITMVGNKKDKNSWWLETFGWELTEIECQMHNGKPISATFIRDSFFDPEFDFTELHSEIVTPGVIEWLKSYKVKKSEEYDRLAKEHQHNIKELKKMEAYPYREALNCSTGDAVVTCNGHLLVTIRGNLPGLGAYALPGGHKNEDETYKECAIRELREEVRLKVPERVIRGSVKKEKIFDYPGRSYPICKPTLALYIELQPDNDGKLPAVKPRDEVRDVFWMPMHMVRRNRHNFFDDHYEIIQYFTGI</sequence>
<proteinExistence type="predicted"/>
<gene>
    <name evidence="3" type="ORF">Ah1_00301</name>
</gene>
<dbReference type="InterPro" id="IPR000086">
    <property type="entry name" value="NUDIX_hydrolase_dom"/>
</dbReference>
<dbReference type="Pfam" id="PF00293">
    <property type="entry name" value="NUDIX"/>
    <property type="match status" value="1"/>
</dbReference>
<reference evidence="3 4" key="1">
    <citation type="submission" date="2017-10" db="EMBL/GenBank/DDBJ databases">
        <title>Antibacterial composition for extension of chilled fish shelf life and decreasing of risk of food-borne infections, bacteriophage strains for its preparation.</title>
        <authorList>
            <person name="Zulkarneev E.R."/>
            <person name="Aleshkin A.V."/>
            <person name="Rubalsky O.V."/>
            <person name="Kiseleva I.A."/>
            <person name="Rubalskii E.O."/>
            <person name="Lebedev S.N."/>
        </authorList>
    </citation>
    <scope>NUCLEOTIDE SEQUENCE [LARGE SCALE GENOMIC DNA]</scope>
</reference>
<evidence type="ECO:0000313" key="3">
    <source>
        <dbReference type="EMBL" id="AUE22819.1"/>
    </source>
</evidence>
<evidence type="ECO:0000313" key="4">
    <source>
        <dbReference type="Proteomes" id="UP000240934"/>
    </source>
</evidence>
<keyword evidence="1 3" id="KW-0378">Hydrolase</keyword>
<dbReference type="SUPFAM" id="SSF55811">
    <property type="entry name" value="Nudix"/>
    <property type="match status" value="1"/>
</dbReference>
<dbReference type="InterPro" id="IPR020084">
    <property type="entry name" value="NUDIX_hydrolase_CS"/>
</dbReference>
<dbReference type="Proteomes" id="UP000240934">
    <property type="component" value="Segment"/>
</dbReference>
<dbReference type="Pfam" id="PF01467">
    <property type="entry name" value="CTP_transf_like"/>
    <property type="match status" value="1"/>
</dbReference>
<dbReference type="PANTHER" id="PTHR43736:SF1">
    <property type="entry name" value="DIHYDRONEOPTERIN TRIPHOSPHATE DIPHOSPHATASE"/>
    <property type="match status" value="1"/>
</dbReference>
<evidence type="ECO:0000256" key="1">
    <source>
        <dbReference type="ARBA" id="ARBA00022801"/>
    </source>
</evidence>
<dbReference type="InterPro" id="IPR004821">
    <property type="entry name" value="Cyt_trans-like"/>
</dbReference>
<dbReference type="EMBL" id="MG250483">
    <property type="protein sequence ID" value="AUE22819.1"/>
    <property type="molecule type" value="Genomic_DNA"/>
</dbReference>
<dbReference type="InterPro" id="IPR014729">
    <property type="entry name" value="Rossmann-like_a/b/a_fold"/>
</dbReference>
<accession>A0A2H4YF67</accession>
<dbReference type="PROSITE" id="PS00893">
    <property type="entry name" value="NUDIX_BOX"/>
    <property type="match status" value="1"/>
</dbReference>
<dbReference type="PANTHER" id="PTHR43736">
    <property type="entry name" value="ADP-RIBOSE PYROPHOSPHATASE"/>
    <property type="match status" value="1"/>
</dbReference>
<dbReference type="PROSITE" id="PS51462">
    <property type="entry name" value="NUDIX"/>
    <property type="match status" value="1"/>
</dbReference>
<dbReference type="GO" id="GO:0016787">
    <property type="term" value="F:hydrolase activity"/>
    <property type="evidence" value="ECO:0007669"/>
    <property type="project" value="UniProtKB-KW"/>
</dbReference>
<keyword evidence="4" id="KW-1185">Reference proteome</keyword>
<keyword evidence="3" id="KW-0548">Nucleotidyltransferase</keyword>
<organism evidence="3 4">
    <name type="scientific">Aeromonas phage Ah1</name>
    <dbReference type="NCBI Taxonomy" id="2053701"/>
    <lineage>
        <taxon>Viruses</taxon>
        <taxon>Duplodnaviria</taxon>
        <taxon>Heunggongvirae</taxon>
        <taxon>Uroviricota</taxon>
        <taxon>Caudoviricetes</taxon>
        <taxon>Pantevenvirales</taxon>
        <taxon>Straboviridae</taxon>
        <taxon>Cinqassovirus</taxon>
        <taxon>Cinqassovirus ah1</taxon>
    </lineage>
</organism>
<evidence type="ECO:0000259" key="2">
    <source>
        <dbReference type="PROSITE" id="PS51462"/>
    </source>
</evidence>
<dbReference type="InterPro" id="IPR015797">
    <property type="entry name" value="NUDIX_hydrolase-like_dom_sf"/>
</dbReference>
<protein>
    <submittedName>
        <fullName evidence="3">Bifunctional NMN adenylyltransferase/nudix hydrolase</fullName>
    </submittedName>
</protein>
<dbReference type="Gene3D" id="3.90.79.10">
    <property type="entry name" value="Nucleoside Triphosphate Pyrophosphohydrolase"/>
    <property type="match status" value="1"/>
</dbReference>